<feature type="compositionally biased region" description="Acidic residues" evidence="1">
    <location>
        <begin position="45"/>
        <end position="60"/>
    </location>
</feature>
<evidence type="ECO:0000313" key="2">
    <source>
        <dbReference type="EMBL" id="CAG8626087.1"/>
    </source>
</evidence>
<dbReference type="EMBL" id="CAJVPI010001773">
    <property type="protein sequence ID" value="CAG8626087.1"/>
    <property type="molecule type" value="Genomic_DNA"/>
</dbReference>
<organism evidence="2 3">
    <name type="scientific">Paraglomus brasilianum</name>
    <dbReference type="NCBI Taxonomy" id="144538"/>
    <lineage>
        <taxon>Eukaryota</taxon>
        <taxon>Fungi</taxon>
        <taxon>Fungi incertae sedis</taxon>
        <taxon>Mucoromycota</taxon>
        <taxon>Glomeromycotina</taxon>
        <taxon>Glomeromycetes</taxon>
        <taxon>Paraglomerales</taxon>
        <taxon>Paraglomeraceae</taxon>
        <taxon>Paraglomus</taxon>
    </lineage>
</organism>
<dbReference type="AlphaFoldDB" id="A0A9N9D7I8"/>
<accession>A0A9N9D7I8</accession>
<reference evidence="2" key="1">
    <citation type="submission" date="2021-06" db="EMBL/GenBank/DDBJ databases">
        <authorList>
            <person name="Kallberg Y."/>
            <person name="Tangrot J."/>
            <person name="Rosling A."/>
        </authorList>
    </citation>
    <scope>NUCLEOTIDE SEQUENCE</scope>
    <source>
        <strain evidence="2">BR232B</strain>
    </source>
</reference>
<sequence length="85" mass="9876">MEEEYEEMELENKIENVLVNVEEMGLERRVEKKEGENVLVNIEEGIQEEGIQEEGIQEEGSESRDSSFSYDSMGFYEGTKSQMMI</sequence>
<evidence type="ECO:0000313" key="3">
    <source>
        <dbReference type="Proteomes" id="UP000789739"/>
    </source>
</evidence>
<name>A0A9N9D7I8_9GLOM</name>
<protein>
    <submittedName>
        <fullName evidence="2">10834_t:CDS:1</fullName>
    </submittedName>
</protein>
<keyword evidence="3" id="KW-1185">Reference proteome</keyword>
<evidence type="ECO:0000256" key="1">
    <source>
        <dbReference type="SAM" id="MobiDB-lite"/>
    </source>
</evidence>
<comment type="caution">
    <text evidence="2">The sequence shown here is derived from an EMBL/GenBank/DDBJ whole genome shotgun (WGS) entry which is preliminary data.</text>
</comment>
<gene>
    <name evidence="2" type="ORF">PBRASI_LOCUS8986</name>
</gene>
<dbReference type="Proteomes" id="UP000789739">
    <property type="component" value="Unassembled WGS sequence"/>
</dbReference>
<proteinExistence type="predicted"/>
<feature type="region of interest" description="Disordered" evidence="1">
    <location>
        <begin position="44"/>
        <end position="85"/>
    </location>
</feature>